<feature type="transmembrane region" description="Helical" evidence="1">
    <location>
        <begin position="41"/>
        <end position="60"/>
    </location>
</feature>
<reference evidence="4 5" key="1">
    <citation type="submission" date="2016-10" db="EMBL/GenBank/DDBJ databases">
        <title>Genome Sequence of Pseudomonas putida GM4FR.</title>
        <authorList>
            <person name="Poehlein A."/>
            <person name="Wemheuer F."/>
            <person name="Hollensteiner J."/>
            <person name="Wemheuer B."/>
        </authorList>
    </citation>
    <scope>NUCLEOTIDE SEQUENCE [LARGE SCALE GENOMIC DNA]</scope>
    <source>
        <strain evidence="4 5">GM4FR</strain>
    </source>
</reference>
<keyword evidence="1" id="KW-1133">Transmembrane helix</keyword>
<evidence type="ECO:0000256" key="1">
    <source>
        <dbReference type="SAM" id="Phobius"/>
    </source>
</evidence>
<dbReference type="AlphaFoldDB" id="A0A1Q9R4K6"/>
<dbReference type="OrthoDB" id="9771237at2"/>
<protein>
    <submittedName>
        <fullName evidence="4">Uncharacterized protein</fullName>
    </submittedName>
</protein>
<dbReference type="PANTHER" id="PTHR30273">
    <property type="entry name" value="PERIPLASMIC SIGNAL SENSOR AND SIGMA FACTOR ACTIVATOR FECR-RELATED"/>
    <property type="match status" value="1"/>
</dbReference>
<accession>A0A1Q9R4K6</accession>
<dbReference type="InterPro" id="IPR012373">
    <property type="entry name" value="Ferrdict_sens_TM"/>
</dbReference>
<proteinExistence type="predicted"/>
<organism evidence="4 5">
    <name type="scientific">Pseudomonas putida</name>
    <name type="common">Arthrobacter siderocapsulatus</name>
    <dbReference type="NCBI Taxonomy" id="303"/>
    <lineage>
        <taxon>Bacteria</taxon>
        <taxon>Pseudomonadati</taxon>
        <taxon>Pseudomonadota</taxon>
        <taxon>Gammaproteobacteria</taxon>
        <taxon>Pseudomonadales</taxon>
        <taxon>Pseudomonadaceae</taxon>
        <taxon>Pseudomonas</taxon>
    </lineage>
</organism>
<dbReference type="PIRSF" id="PIRSF018266">
    <property type="entry name" value="FecR"/>
    <property type="match status" value="1"/>
</dbReference>
<feature type="domain" description="FecR protein" evidence="2">
    <location>
        <begin position="68"/>
        <end position="159"/>
    </location>
</feature>
<feature type="domain" description="Protein FecR C-terminal" evidence="3">
    <location>
        <begin position="202"/>
        <end position="259"/>
    </location>
</feature>
<dbReference type="PANTHER" id="PTHR30273:SF2">
    <property type="entry name" value="PROTEIN FECR"/>
    <property type="match status" value="1"/>
</dbReference>
<evidence type="ECO:0000313" key="4">
    <source>
        <dbReference type="EMBL" id="OLS62337.1"/>
    </source>
</evidence>
<dbReference type="Pfam" id="PF16344">
    <property type="entry name" value="FecR_C"/>
    <property type="match status" value="1"/>
</dbReference>
<dbReference type="Gene3D" id="3.55.50.30">
    <property type="match status" value="1"/>
</dbReference>
<dbReference type="Gene3D" id="2.60.120.1440">
    <property type="match status" value="1"/>
</dbReference>
<sequence length="276" mass="29834">MSERTTRPGKYADEDQAIARLREALKQRFPMPEPKPRKKRVGVTAAGLLSLALLGTLVWVDPAYRSEHYRTQVGERQTLDLSDGSQVTLDGASELGVSWHLFSRRTELLGGQALFEVAPRVYRPFLVEAGEASIRVVGTRFNVDRQAGEVRVSVAEGRVAVKAGAADRELAPGQQVRLGNGQSGAVTAVDAGGVGAWRSGQLVFERTPLSEVLAVIQRYQDKPVRLQDARLGTLPVSGVFDSAHVERLLALLPSILPVQLNTGAEGAVLISPRGKK</sequence>
<evidence type="ECO:0000313" key="5">
    <source>
        <dbReference type="Proteomes" id="UP000186736"/>
    </source>
</evidence>
<dbReference type="InterPro" id="IPR032508">
    <property type="entry name" value="FecR_C"/>
</dbReference>
<dbReference type="Proteomes" id="UP000186736">
    <property type="component" value="Unassembled WGS sequence"/>
</dbReference>
<dbReference type="InterPro" id="IPR006860">
    <property type="entry name" value="FecR"/>
</dbReference>
<keyword evidence="1" id="KW-0812">Transmembrane</keyword>
<dbReference type="RefSeq" id="WP_075803634.1">
    <property type="nucleotide sequence ID" value="NZ_MKZO01000024.1"/>
</dbReference>
<evidence type="ECO:0000259" key="2">
    <source>
        <dbReference type="Pfam" id="PF04773"/>
    </source>
</evidence>
<name>A0A1Q9R4K6_PSEPU</name>
<comment type="caution">
    <text evidence="4">The sequence shown here is derived from an EMBL/GenBank/DDBJ whole genome shotgun (WGS) entry which is preliminary data.</text>
</comment>
<dbReference type="GO" id="GO:0016989">
    <property type="term" value="F:sigma factor antagonist activity"/>
    <property type="evidence" value="ECO:0007669"/>
    <property type="project" value="TreeGrafter"/>
</dbReference>
<keyword evidence="1" id="KW-0472">Membrane</keyword>
<dbReference type="EMBL" id="MKZO01000024">
    <property type="protein sequence ID" value="OLS62337.1"/>
    <property type="molecule type" value="Genomic_DNA"/>
</dbReference>
<evidence type="ECO:0000259" key="3">
    <source>
        <dbReference type="Pfam" id="PF16344"/>
    </source>
</evidence>
<gene>
    <name evidence="4" type="ORF">PSEMO_28010</name>
</gene>
<dbReference type="Pfam" id="PF04773">
    <property type="entry name" value="FecR"/>
    <property type="match status" value="1"/>
</dbReference>